<evidence type="ECO:0000256" key="4">
    <source>
        <dbReference type="ARBA" id="ARBA00022695"/>
    </source>
</evidence>
<keyword evidence="10 12" id="KW-0238">DNA-binding</keyword>
<dbReference type="Pfam" id="PF12254">
    <property type="entry name" value="DNA_pol_alpha_N"/>
    <property type="match status" value="1"/>
</dbReference>
<dbReference type="EMBL" id="JAACJJ010000042">
    <property type="protein sequence ID" value="KAF5316598.1"/>
    <property type="molecule type" value="Genomic_DNA"/>
</dbReference>
<dbReference type="PANTHER" id="PTHR45861">
    <property type="entry name" value="DNA POLYMERASE ALPHA CATALYTIC SUBUNIT"/>
    <property type="match status" value="1"/>
</dbReference>
<keyword evidence="19" id="KW-1185">Reference proteome</keyword>
<dbReference type="InterPro" id="IPR006172">
    <property type="entry name" value="DNA-dir_DNA_pol_B"/>
</dbReference>
<dbReference type="OrthoDB" id="6755010at2759"/>
<dbReference type="SUPFAM" id="SSF53098">
    <property type="entry name" value="Ribonuclease H-like"/>
    <property type="match status" value="1"/>
</dbReference>
<dbReference type="GO" id="GO:0006281">
    <property type="term" value="P:DNA repair"/>
    <property type="evidence" value="ECO:0007669"/>
    <property type="project" value="UniProtKB-ARBA"/>
</dbReference>
<evidence type="ECO:0000313" key="18">
    <source>
        <dbReference type="EMBL" id="KAF5316598.1"/>
    </source>
</evidence>
<evidence type="ECO:0000259" key="15">
    <source>
        <dbReference type="Pfam" id="PF03104"/>
    </source>
</evidence>
<dbReference type="InterPro" id="IPR015088">
    <property type="entry name" value="Znf_DNA-dir_DNA_pol_B_alpha"/>
</dbReference>
<dbReference type="GO" id="GO:1902975">
    <property type="term" value="P:mitotic DNA replication initiation"/>
    <property type="evidence" value="ECO:0007669"/>
    <property type="project" value="InterPro"/>
</dbReference>
<dbReference type="PANTHER" id="PTHR45861:SF1">
    <property type="entry name" value="DNA POLYMERASE ALPHA CATALYTIC SUBUNIT"/>
    <property type="match status" value="1"/>
</dbReference>
<evidence type="ECO:0000256" key="1">
    <source>
        <dbReference type="ARBA" id="ARBA00004123"/>
    </source>
</evidence>
<dbReference type="FunFam" id="1.10.287.690:FF:000003">
    <property type="entry name" value="DNA polymerase"/>
    <property type="match status" value="1"/>
</dbReference>
<evidence type="ECO:0000256" key="12">
    <source>
        <dbReference type="RuleBase" id="RU000442"/>
    </source>
</evidence>
<reference evidence="18 19" key="1">
    <citation type="journal article" date="2020" name="ISME J.">
        <title>Uncovering the hidden diversity of litter-decomposition mechanisms in mushroom-forming fungi.</title>
        <authorList>
            <person name="Floudas D."/>
            <person name="Bentzer J."/>
            <person name="Ahren D."/>
            <person name="Johansson T."/>
            <person name="Persson P."/>
            <person name="Tunlid A."/>
        </authorList>
    </citation>
    <scope>NUCLEOTIDE SEQUENCE [LARGE SCALE GENOMIC DNA]</scope>
    <source>
        <strain evidence="18 19">CBS 101986</strain>
    </source>
</reference>
<evidence type="ECO:0000256" key="5">
    <source>
        <dbReference type="ARBA" id="ARBA00022705"/>
    </source>
</evidence>
<feature type="region of interest" description="Disordered" evidence="13">
    <location>
        <begin position="142"/>
        <end position="235"/>
    </location>
</feature>
<dbReference type="InterPro" id="IPR043502">
    <property type="entry name" value="DNA/RNA_pol_sf"/>
</dbReference>
<evidence type="ECO:0000256" key="8">
    <source>
        <dbReference type="ARBA" id="ARBA00022833"/>
    </source>
</evidence>
<dbReference type="InterPro" id="IPR038256">
    <property type="entry name" value="Pol_alpha_znc_sf"/>
</dbReference>
<dbReference type="Pfam" id="PF03104">
    <property type="entry name" value="DNA_pol_B_exo1"/>
    <property type="match status" value="1"/>
</dbReference>
<dbReference type="SUPFAM" id="SSF56672">
    <property type="entry name" value="DNA/RNA polymerases"/>
    <property type="match status" value="1"/>
</dbReference>
<dbReference type="Pfam" id="PF00136">
    <property type="entry name" value="DNA_pol_B"/>
    <property type="match status" value="1"/>
</dbReference>
<keyword evidence="5 12" id="KW-0235">DNA replication</keyword>
<dbReference type="InterPro" id="IPR023211">
    <property type="entry name" value="DNA_pol_palm_dom_sf"/>
</dbReference>
<evidence type="ECO:0000256" key="10">
    <source>
        <dbReference type="ARBA" id="ARBA00023125"/>
    </source>
</evidence>
<keyword evidence="8" id="KW-0862">Zinc</keyword>
<dbReference type="FunFam" id="3.30.420.10:FF:000036">
    <property type="entry name" value="DNA polymerase"/>
    <property type="match status" value="1"/>
</dbReference>
<feature type="domain" description="DNA-directed DNA polymerase family B multifunctional" evidence="14">
    <location>
        <begin position="783"/>
        <end position="1226"/>
    </location>
</feature>
<dbReference type="Gene3D" id="1.10.132.60">
    <property type="entry name" value="DNA polymerase family B, C-terminal domain"/>
    <property type="match status" value="1"/>
</dbReference>
<dbReference type="GO" id="GO:0003682">
    <property type="term" value="F:chromatin binding"/>
    <property type="evidence" value="ECO:0007669"/>
    <property type="project" value="TreeGrafter"/>
</dbReference>
<dbReference type="InterPro" id="IPR006133">
    <property type="entry name" value="DNA-dir_DNA_pol_B_exonuc"/>
</dbReference>
<dbReference type="Gene3D" id="3.90.1600.10">
    <property type="entry name" value="Palm domain of DNA polymerase"/>
    <property type="match status" value="1"/>
</dbReference>
<evidence type="ECO:0000256" key="6">
    <source>
        <dbReference type="ARBA" id="ARBA00022723"/>
    </source>
</evidence>
<comment type="similarity">
    <text evidence="2 12">Belongs to the DNA polymerase type-B family.</text>
</comment>
<gene>
    <name evidence="18" type="ORF">D9619_006507</name>
</gene>
<keyword evidence="9 12" id="KW-0239">DNA-directed DNA polymerase</keyword>
<feature type="region of interest" description="Disordered" evidence="13">
    <location>
        <begin position="52"/>
        <end position="120"/>
    </location>
</feature>
<keyword evidence="4 12" id="KW-0548">Nucleotidyltransferase</keyword>
<dbReference type="Gene3D" id="1.10.3200.20">
    <property type="entry name" value="DNA Polymerase alpha, zinc finger"/>
    <property type="match status" value="1"/>
</dbReference>
<dbReference type="InterPro" id="IPR036397">
    <property type="entry name" value="RNaseH_sf"/>
</dbReference>
<evidence type="ECO:0000256" key="2">
    <source>
        <dbReference type="ARBA" id="ARBA00005755"/>
    </source>
</evidence>
<dbReference type="GO" id="GO:0006273">
    <property type="term" value="P:lagging strand elongation"/>
    <property type="evidence" value="ECO:0007669"/>
    <property type="project" value="TreeGrafter"/>
</dbReference>
<feature type="domain" description="DNA-directed DNA polymerase family B exonuclease" evidence="15">
    <location>
        <begin position="474"/>
        <end position="703"/>
    </location>
</feature>
<accession>A0A8H5B5U1</accession>
<feature type="compositionally biased region" description="Acidic residues" evidence="13">
    <location>
        <begin position="64"/>
        <end position="80"/>
    </location>
</feature>
<keyword evidence="11" id="KW-0539">Nucleus</keyword>
<dbReference type="EC" id="2.7.7.7" evidence="12"/>
<comment type="caution">
    <text evidence="18">The sequence shown here is derived from an EMBL/GenBank/DDBJ whole genome shotgun (WGS) entry which is preliminary data.</text>
</comment>
<dbReference type="Gene3D" id="2.40.50.730">
    <property type="match status" value="1"/>
</dbReference>
<dbReference type="GO" id="GO:0003697">
    <property type="term" value="F:single-stranded DNA binding"/>
    <property type="evidence" value="ECO:0007669"/>
    <property type="project" value="TreeGrafter"/>
</dbReference>
<sequence>MSKKAEALAQLKRARAGEKRVLKEEDAQIYDEVDEAQYRRIVKGRLERDDFVVDDGAEGYVDNGMDDWDEGEQEFESEEEETRKKGKGSKKKQPAAKSKAKPKPPPAPAPSINAYRPVVSAEQEQDLMASILGNMDSIVPDALPTKASRKRKPSPTYDSDTEPASKRSDYSSYRRKPAYYDASSDGPEDYNHQQPSSDDGYSFSSPNKRVRVDDTDAALAPTTEGIAHLDVQSSSDDFDYDASFDDIDMDAFMQVDEDSKTMKPSVKPEPVEVAIPKKSSVKKPVETNGVKKEEPDVKPAWFSVYDSLVVDTESSLGPLNSAAPTSSNPTNASILEDDGSLRFFWLDYLELDGKLYFTGKLKDKTSGTWLSCCVTVEGIERNLFVLPREKRVEMDEEGTMHETDIVPTQDDIDDDFDLIRKSCNIKSYRGKFVKRKYAFGENDIPRGEGSWMKVVYGFNEPVIPANAISQNIGHILGTNTSAFELLVLKRKIMGPCWITIKNPQVEHKGVSWCKVEATVPNPKDFNPFSETDASAPKDLPPLNIMSLSLRTIVNHQENKREVVCATARVWHNMVIDDPTPPETLKCSVHTFIRPLDHFPPNFEKQAKMNTKGSIMPMKNERMLLSSLLMVIHKSDPDVIVGHDFLGVSLDVLLNRMRDLKADHWSRLGRFRRSKWPNIGKQGSNIKFLAGRMLCDLASDGAKSMISSTTWSMTEMCKTHLNIEREDFDPDETASKLEGSVTSPDAMLKFVRHCELDAHFQMAIASKVQILPLTRQLTNLAGNSWNKTLNGGRAERNEYILLHEFHRLKYICPDKSYGKKVKPEPVEDDELGGKKTAKGKRDKYKGGLVFEPKRGLWDKYILVMDFNSLYPSIIQEYNIDFTTVEPIDDDENGDEQIPEPPSSEVAQGVLPRLIATLVQRRRAVKSLMKDRSATPAQLLQYDIKQQALKLTANSMYGCLGFEYSRFYARPLAALTTYKGREILTHTRELAESLNLDVVYGDTDSVFVNSGVTDLAEALKISATFKKAVNDRYKLLEIDLDGIFQRLLLLQKKKYAAIKVDDGTKTSTEVKGLDMKRREYCKLSKDVSQYVLEQILSGEPTEVVVEAIHDYLTKMGEDVRNNRIKVDDFIINKRLGKNPEDYPDAKSQPHVQVALRMKQKGGSAKNGDVISYIFCLAEGEESSSKAAQADRARHPDELRKAGSAMTIDYQHYLSHQILPPIERLCDPIEGTDRSRLAECLGLDPMRYRTTVAGEEREFSGLDSQTSDSERFRDSVPFLIRCRHCQSRFAFLPLNDPEANFLLPTGPTCPSCSKTITSGSLQTQLEVQIREFIAKYYEGWTVCNDATCDNRTRMMGVYGRRCLRNGCKGKVLFEYSDVQLYNQLRYFVHLLDSQKAIASCRKDQVDSVRAIEAKNQVLLKTLTDCVEKHLNNCGRRWIDLAAIFSQIKVQS</sequence>
<dbReference type="InterPro" id="IPR042087">
    <property type="entry name" value="DNA_pol_B_thumb"/>
</dbReference>
<feature type="domain" description="DNA polymerase alpha catalytic subunit N-terminal" evidence="17">
    <location>
        <begin position="8"/>
        <end position="69"/>
    </location>
</feature>
<feature type="domain" description="Zinc finger DNA-directed DNA polymerase family B alpha" evidence="16">
    <location>
        <begin position="1261"/>
        <end position="1441"/>
    </location>
</feature>
<dbReference type="InterPro" id="IPR017964">
    <property type="entry name" value="DNA-dir_DNA_pol_B_CS"/>
</dbReference>
<dbReference type="GO" id="GO:0006272">
    <property type="term" value="P:leading strand elongation"/>
    <property type="evidence" value="ECO:0007669"/>
    <property type="project" value="TreeGrafter"/>
</dbReference>
<evidence type="ECO:0000256" key="3">
    <source>
        <dbReference type="ARBA" id="ARBA00022679"/>
    </source>
</evidence>
<dbReference type="GO" id="GO:0008270">
    <property type="term" value="F:zinc ion binding"/>
    <property type="evidence" value="ECO:0007669"/>
    <property type="project" value="UniProtKB-KW"/>
</dbReference>
<dbReference type="GO" id="GO:0003887">
    <property type="term" value="F:DNA-directed DNA polymerase activity"/>
    <property type="evidence" value="ECO:0007669"/>
    <property type="project" value="UniProtKB-KW"/>
</dbReference>
<name>A0A8H5B5U1_9AGAR</name>
<dbReference type="GO" id="GO:0000166">
    <property type="term" value="F:nucleotide binding"/>
    <property type="evidence" value="ECO:0007669"/>
    <property type="project" value="InterPro"/>
</dbReference>
<dbReference type="Pfam" id="PF08996">
    <property type="entry name" value="zf-DNA_Pol"/>
    <property type="match status" value="1"/>
</dbReference>
<keyword evidence="7" id="KW-0863">Zinc-finger</keyword>
<dbReference type="GO" id="GO:0003688">
    <property type="term" value="F:DNA replication origin binding"/>
    <property type="evidence" value="ECO:0007669"/>
    <property type="project" value="TreeGrafter"/>
</dbReference>
<comment type="catalytic activity">
    <reaction evidence="12">
        <text>DNA(n) + a 2'-deoxyribonucleoside 5'-triphosphate = DNA(n+1) + diphosphate</text>
        <dbReference type="Rhea" id="RHEA:22508"/>
        <dbReference type="Rhea" id="RHEA-COMP:17339"/>
        <dbReference type="Rhea" id="RHEA-COMP:17340"/>
        <dbReference type="ChEBI" id="CHEBI:33019"/>
        <dbReference type="ChEBI" id="CHEBI:61560"/>
        <dbReference type="ChEBI" id="CHEBI:173112"/>
        <dbReference type="EC" id="2.7.7.7"/>
    </reaction>
</comment>
<comment type="subcellular location">
    <subcellularLocation>
        <location evidence="1">Nucleus</location>
    </subcellularLocation>
</comment>
<organism evidence="18 19">
    <name type="scientific">Psilocybe cf. subviscida</name>
    <dbReference type="NCBI Taxonomy" id="2480587"/>
    <lineage>
        <taxon>Eukaryota</taxon>
        <taxon>Fungi</taxon>
        <taxon>Dikarya</taxon>
        <taxon>Basidiomycota</taxon>
        <taxon>Agaricomycotina</taxon>
        <taxon>Agaricomycetes</taxon>
        <taxon>Agaricomycetidae</taxon>
        <taxon>Agaricales</taxon>
        <taxon>Agaricineae</taxon>
        <taxon>Strophariaceae</taxon>
        <taxon>Psilocybe</taxon>
    </lineage>
</organism>
<feature type="compositionally biased region" description="Basic residues" evidence="13">
    <location>
        <begin position="84"/>
        <end position="102"/>
    </location>
</feature>
<evidence type="ECO:0000256" key="11">
    <source>
        <dbReference type="ARBA" id="ARBA00023242"/>
    </source>
</evidence>
<dbReference type="CDD" id="cd05776">
    <property type="entry name" value="DNA_polB_alpha_exo"/>
    <property type="match status" value="1"/>
</dbReference>
<dbReference type="FunFam" id="1.10.132.60:FF:000004">
    <property type="entry name" value="DNA polymerase"/>
    <property type="match status" value="1"/>
</dbReference>
<proteinExistence type="inferred from homology"/>
<evidence type="ECO:0000256" key="9">
    <source>
        <dbReference type="ARBA" id="ARBA00022932"/>
    </source>
</evidence>
<dbReference type="InterPro" id="IPR024647">
    <property type="entry name" value="DNA_pol_a_cat_su_N"/>
</dbReference>
<dbReference type="CDD" id="cd05532">
    <property type="entry name" value="POLBc_alpha"/>
    <property type="match status" value="1"/>
</dbReference>
<evidence type="ECO:0000259" key="17">
    <source>
        <dbReference type="Pfam" id="PF12254"/>
    </source>
</evidence>
<dbReference type="Gene3D" id="6.10.10.100">
    <property type="match status" value="1"/>
</dbReference>
<keyword evidence="6" id="KW-0479">Metal-binding</keyword>
<evidence type="ECO:0000256" key="13">
    <source>
        <dbReference type="SAM" id="MobiDB-lite"/>
    </source>
</evidence>
<evidence type="ECO:0000259" key="16">
    <source>
        <dbReference type="Pfam" id="PF08996"/>
    </source>
</evidence>
<dbReference type="InterPro" id="IPR012337">
    <property type="entry name" value="RNaseH-like_sf"/>
</dbReference>
<dbReference type="PRINTS" id="PR00106">
    <property type="entry name" value="DNAPOLB"/>
</dbReference>
<dbReference type="Gene3D" id="3.30.420.10">
    <property type="entry name" value="Ribonuclease H-like superfamily/Ribonuclease H"/>
    <property type="match status" value="1"/>
</dbReference>
<dbReference type="SMART" id="SM00486">
    <property type="entry name" value="POLBc"/>
    <property type="match status" value="1"/>
</dbReference>
<keyword evidence="3 12" id="KW-0808">Transferase</keyword>
<evidence type="ECO:0000313" key="19">
    <source>
        <dbReference type="Proteomes" id="UP000567179"/>
    </source>
</evidence>
<dbReference type="PROSITE" id="PS00116">
    <property type="entry name" value="DNA_POLYMERASE_B"/>
    <property type="match status" value="1"/>
</dbReference>
<dbReference type="Proteomes" id="UP000567179">
    <property type="component" value="Unassembled WGS sequence"/>
</dbReference>
<dbReference type="NCBIfam" id="TIGR00592">
    <property type="entry name" value="pol2"/>
    <property type="match status" value="1"/>
</dbReference>
<feature type="compositionally biased region" description="Polar residues" evidence="13">
    <location>
        <begin position="192"/>
        <end position="207"/>
    </location>
</feature>
<dbReference type="Gene3D" id="1.10.287.690">
    <property type="entry name" value="Helix hairpin bin"/>
    <property type="match status" value="1"/>
</dbReference>
<evidence type="ECO:0000259" key="14">
    <source>
        <dbReference type="Pfam" id="PF00136"/>
    </source>
</evidence>
<dbReference type="InterPro" id="IPR006134">
    <property type="entry name" value="DNA-dir_DNA_pol_B_multi_dom"/>
</dbReference>
<protein>
    <recommendedName>
        <fullName evidence="12">DNA polymerase</fullName>
        <ecNumber evidence="12">2.7.7.7</ecNumber>
    </recommendedName>
</protein>
<evidence type="ECO:0000256" key="7">
    <source>
        <dbReference type="ARBA" id="ARBA00022771"/>
    </source>
</evidence>
<dbReference type="GO" id="GO:0005658">
    <property type="term" value="C:alpha DNA polymerase:primase complex"/>
    <property type="evidence" value="ECO:0007669"/>
    <property type="project" value="UniProtKB-ARBA"/>
</dbReference>
<dbReference type="InterPro" id="IPR045846">
    <property type="entry name" value="POLBc_alpha"/>
</dbReference>
<dbReference type="Gene3D" id="3.30.70.2820">
    <property type="match status" value="1"/>
</dbReference>